<dbReference type="Pfam" id="PF13424">
    <property type="entry name" value="TPR_12"/>
    <property type="match status" value="1"/>
</dbReference>
<protein>
    <submittedName>
        <fullName evidence="2">Tetratricopeptide repeat-containing protein</fullName>
    </submittedName>
</protein>
<dbReference type="Proteomes" id="UP000183585">
    <property type="component" value="Unassembled WGS sequence"/>
</dbReference>
<dbReference type="SMART" id="SM00028">
    <property type="entry name" value="TPR"/>
    <property type="match status" value="2"/>
</dbReference>
<feature type="non-terminal residue" evidence="2">
    <location>
        <position position="1"/>
    </location>
</feature>
<dbReference type="EMBL" id="FMCT01000016">
    <property type="protein sequence ID" value="SCF47210.1"/>
    <property type="molecule type" value="Genomic_DNA"/>
</dbReference>
<dbReference type="SUPFAM" id="SSF48452">
    <property type="entry name" value="TPR-like"/>
    <property type="match status" value="1"/>
</dbReference>
<evidence type="ECO:0000313" key="2">
    <source>
        <dbReference type="EMBL" id="SCF47210.1"/>
    </source>
</evidence>
<keyword evidence="3" id="KW-1185">Reference proteome</keyword>
<dbReference type="InterPro" id="IPR011990">
    <property type="entry name" value="TPR-like_helical_dom_sf"/>
</dbReference>
<evidence type="ECO:0000256" key="1">
    <source>
        <dbReference type="PROSITE-ProRule" id="PRU00339"/>
    </source>
</evidence>
<gene>
    <name evidence="2" type="ORF">GA0070563_1161</name>
</gene>
<keyword evidence="1" id="KW-0802">TPR repeat</keyword>
<name>A0A1C5APT7_9ACTN</name>
<dbReference type="PANTHER" id="PTHR10098">
    <property type="entry name" value="RAPSYN-RELATED"/>
    <property type="match status" value="1"/>
</dbReference>
<dbReference type="RefSeq" id="WP_141724017.1">
    <property type="nucleotide sequence ID" value="NZ_FMCT01000016.1"/>
</dbReference>
<feature type="repeat" description="TPR" evidence="1">
    <location>
        <begin position="10"/>
        <end position="43"/>
    </location>
</feature>
<dbReference type="InterPro" id="IPR019734">
    <property type="entry name" value="TPR_rpt"/>
</dbReference>
<dbReference type="PANTHER" id="PTHR10098:SF106">
    <property type="entry name" value="TETRATRICOPEPTIDE REPEAT PROTEIN 28-LIKE PROTEIN"/>
    <property type="match status" value="1"/>
</dbReference>
<dbReference type="Gene3D" id="1.25.40.10">
    <property type="entry name" value="Tetratricopeptide repeat domain"/>
    <property type="match status" value="1"/>
</dbReference>
<accession>A0A1C5APT7</accession>
<proteinExistence type="predicted"/>
<dbReference type="AlphaFoldDB" id="A0A1C5APT7"/>
<reference evidence="3" key="1">
    <citation type="submission" date="2016-06" db="EMBL/GenBank/DDBJ databases">
        <authorList>
            <person name="Varghese N."/>
            <person name="Submissions Spin"/>
        </authorList>
    </citation>
    <scope>NUCLEOTIDE SEQUENCE [LARGE SCALE GENOMIC DNA]</scope>
    <source>
        <strain evidence="3">DSM 43168</strain>
    </source>
</reference>
<dbReference type="PROSITE" id="PS50005">
    <property type="entry name" value="TPR"/>
    <property type="match status" value="1"/>
</dbReference>
<sequence>REVGDRAGEAIALSNIGHAYDGLGDRQKALDHYHQALPIQREVGNSAGEIHTRYNIAMLRHAGGDLDQAIQQFEHIVELERQVDHPNLEDDTAILEHFRREHAATREPI</sequence>
<evidence type="ECO:0000313" key="3">
    <source>
        <dbReference type="Proteomes" id="UP000183585"/>
    </source>
</evidence>
<organism evidence="2 3">
    <name type="scientific">Micromonospora carbonacea</name>
    <dbReference type="NCBI Taxonomy" id="47853"/>
    <lineage>
        <taxon>Bacteria</taxon>
        <taxon>Bacillati</taxon>
        <taxon>Actinomycetota</taxon>
        <taxon>Actinomycetes</taxon>
        <taxon>Micromonosporales</taxon>
        <taxon>Micromonosporaceae</taxon>
        <taxon>Micromonospora</taxon>
    </lineage>
</organism>